<sequence>MHALFKMVTFVDKIISGRRYLHIQPNENDADGEETKLPVRNPITSLCKPDCVRGPPSLPWWSKEILKTGETFLLSTHVKMKENLPSYQLLRHDIESGRRSWAKLPLHGEFSYKPLYWEWLEDILVRCKDKLITLHLFDALYASLFLYDRCSNLIRAVCEYWCPETNTLHTSKGEVSLSIFDIYSFLGLPISGRLYDEVVPTQRELASKLPLSCTYLFIAYHKLMQGRKGKPIIEQWISFCFRGRSKYHVSKKPDQDNRIPQPGILSLLPDAGTRGWSDYQAIFDELGVATGQRTETFLAAFLSCWLCIFILPVRDAGCIRPGTFSIASLMASGVGYCLPTAVLASIYKGLNELSRSSHPGRGGGHFPIHFLYAWLAKNFDAYELIGEASSSPGMVKFSGLGRAKSFQPEEAQELIGSGRGFRWHSSVINRLRETLVDDGKLSRADFAYFVSIRSSFVTYRCEDNLSMEHYCPDRFSRQFGFYQDVPADLDFDNLPDPEAMLRYHHMLTRYGTGSQVLLPGRCNLLERNTTCAFREWWSKMFVSPPCNPHASGSKRKRSDLSDTSISKDEGKLKPKLKIVRSGKPVEPFVPTMEDGSSHVKIPGIDIGTLAMPIPAIPIQSIAPLPQDELPVEACEPSTRKVTELPPEGAENIMDILDAEPNHVECMGESDDVNFKEGLAHVPLPSGSQCFPSTGRIPSFGKDLFDSRSRLVISRGVCLPEDDEVESTHRVNAHSPVLRPQRPLKVPQGGISVFDADAFIKEADKNAARVLGKVILDKVCRTPFDGLPYLRGDFDSLYATILQRGVNITPLESKVEGLIRQACDFKDLQQSYSGWISTEEHNNCRTEVQGKLDEASRRVSAEGTHYEAKVAELKHVELRRQELLRELQLLEDQQKELSSQVVASEHSLQEAEQEVIDLQGQIEVLNATEVMDAATKVSLAKAEAYIKESFEDLKSFQWDP</sequence>
<name>A0A9Q1K589_9CARY</name>
<gene>
    <name evidence="4" type="ORF">Cgig2_009708</name>
</gene>
<proteinExistence type="predicted"/>
<dbReference type="Pfam" id="PF10536">
    <property type="entry name" value="PMD"/>
    <property type="match status" value="1"/>
</dbReference>
<keyword evidence="1" id="KW-0175">Coiled coil</keyword>
<feature type="domain" description="Aminotransferase-like plant mobile" evidence="3">
    <location>
        <begin position="137"/>
        <end position="537"/>
    </location>
</feature>
<dbReference type="OrthoDB" id="913267at2759"/>
<feature type="region of interest" description="Disordered" evidence="2">
    <location>
        <begin position="545"/>
        <end position="573"/>
    </location>
</feature>
<dbReference type="AlphaFoldDB" id="A0A9Q1K589"/>
<evidence type="ECO:0000313" key="5">
    <source>
        <dbReference type="Proteomes" id="UP001153076"/>
    </source>
</evidence>
<keyword evidence="5" id="KW-1185">Reference proteome</keyword>
<evidence type="ECO:0000259" key="3">
    <source>
        <dbReference type="Pfam" id="PF10536"/>
    </source>
</evidence>
<reference evidence="4" key="1">
    <citation type="submission" date="2022-04" db="EMBL/GenBank/DDBJ databases">
        <title>Carnegiea gigantea Genome sequencing and assembly v2.</title>
        <authorList>
            <person name="Copetti D."/>
            <person name="Sanderson M.J."/>
            <person name="Burquez A."/>
            <person name="Wojciechowski M.F."/>
        </authorList>
    </citation>
    <scope>NUCLEOTIDE SEQUENCE</scope>
    <source>
        <strain evidence="4">SGP5-SGP5p</strain>
        <tissue evidence="4">Aerial part</tissue>
    </source>
</reference>
<dbReference type="InterPro" id="IPR019557">
    <property type="entry name" value="AminoTfrase-like_pln_mobile"/>
</dbReference>
<evidence type="ECO:0000313" key="4">
    <source>
        <dbReference type="EMBL" id="KAJ8436734.1"/>
    </source>
</evidence>
<dbReference type="Proteomes" id="UP001153076">
    <property type="component" value="Unassembled WGS sequence"/>
</dbReference>
<organism evidence="4 5">
    <name type="scientific">Carnegiea gigantea</name>
    <dbReference type="NCBI Taxonomy" id="171969"/>
    <lineage>
        <taxon>Eukaryota</taxon>
        <taxon>Viridiplantae</taxon>
        <taxon>Streptophyta</taxon>
        <taxon>Embryophyta</taxon>
        <taxon>Tracheophyta</taxon>
        <taxon>Spermatophyta</taxon>
        <taxon>Magnoliopsida</taxon>
        <taxon>eudicotyledons</taxon>
        <taxon>Gunneridae</taxon>
        <taxon>Pentapetalae</taxon>
        <taxon>Caryophyllales</taxon>
        <taxon>Cactineae</taxon>
        <taxon>Cactaceae</taxon>
        <taxon>Cactoideae</taxon>
        <taxon>Echinocereeae</taxon>
        <taxon>Carnegiea</taxon>
    </lineage>
</organism>
<comment type="caution">
    <text evidence="4">The sequence shown here is derived from an EMBL/GenBank/DDBJ whole genome shotgun (WGS) entry which is preliminary data.</text>
</comment>
<dbReference type="PANTHER" id="PTHR36607:SF20">
    <property type="entry name" value="AMINOTRANSFERASE-LIKE PLANT MOBILE DOMAIN-CONTAINING PROTEIN"/>
    <property type="match status" value="1"/>
</dbReference>
<accession>A0A9Q1K589</accession>
<protein>
    <recommendedName>
        <fullName evidence="3">Aminotransferase-like plant mobile domain-containing protein</fullName>
    </recommendedName>
</protein>
<dbReference type="PANTHER" id="PTHR36607">
    <property type="entry name" value="1,2-DIHYDROXY-3-KETO-5-METHYLTHIOPENTENE DIOXYGENASE 4"/>
    <property type="match status" value="1"/>
</dbReference>
<feature type="coiled-coil region" evidence="1">
    <location>
        <begin position="865"/>
        <end position="927"/>
    </location>
</feature>
<dbReference type="EMBL" id="JAKOGI010000331">
    <property type="protein sequence ID" value="KAJ8436734.1"/>
    <property type="molecule type" value="Genomic_DNA"/>
</dbReference>
<evidence type="ECO:0000256" key="1">
    <source>
        <dbReference type="SAM" id="Coils"/>
    </source>
</evidence>
<evidence type="ECO:0000256" key="2">
    <source>
        <dbReference type="SAM" id="MobiDB-lite"/>
    </source>
</evidence>